<reference evidence="2 3" key="1">
    <citation type="submission" date="2024-05" db="EMBL/GenBank/DDBJ databases">
        <authorList>
            <person name="Wallberg A."/>
        </authorList>
    </citation>
    <scope>NUCLEOTIDE SEQUENCE [LARGE SCALE GENOMIC DNA]</scope>
</reference>
<evidence type="ECO:0000313" key="2">
    <source>
        <dbReference type="EMBL" id="CAL4187567.1"/>
    </source>
</evidence>
<dbReference type="PANTHER" id="PTHR33395:SF21">
    <property type="entry name" value="PERICARDIN"/>
    <property type="match status" value="1"/>
</dbReference>
<dbReference type="Pfam" id="PF14529">
    <property type="entry name" value="Exo_endo_phos_2"/>
    <property type="match status" value="1"/>
</dbReference>
<evidence type="ECO:0000259" key="1">
    <source>
        <dbReference type="Pfam" id="PF14529"/>
    </source>
</evidence>
<dbReference type="Proteomes" id="UP001497623">
    <property type="component" value="Unassembled WGS sequence"/>
</dbReference>
<dbReference type="GO" id="GO:0007508">
    <property type="term" value="P:larval heart development"/>
    <property type="evidence" value="ECO:0007669"/>
    <property type="project" value="TreeGrafter"/>
</dbReference>
<accession>A0AAV2SDD1</accession>
<dbReference type="SUPFAM" id="SSF56219">
    <property type="entry name" value="DNase I-like"/>
    <property type="match status" value="1"/>
</dbReference>
<feature type="domain" description="Endonuclease/exonuclease/phosphatase" evidence="1">
    <location>
        <begin position="35"/>
        <end position="135"/>
    </location>
</feature>
<name>A0AAV2SDD1_MEGNR</name>
<gene>
    <name evidence="2" type="ORF">MNOR_LOCUS36200</name>
</gene>
<sequence length="138" mass="15662">MPIWQIYGLDARGRFWIVSSFPNATSSKTLSVNDNHMLRQLELANTVTGRNRQLLLGDFNVPKIKWATRDILPGHRKIERDLYEAVTDNFLYQQDIVDQSGSTNSTLDLIFTKEEEDVKNVEVMQPVGSSDHGVVIGK</sequence>
<dbReference type="InterPro" id="IPR005135">
    <property type="entry name" value="Endo/exonuclease/phosphatase"/>
</dbReference>
<dbReference type="EMBL" id="CAXKWB010064350">
    <property type="protein sequence ID" value="CAL4187567.1"/>
    <property type="molecule type" value="Genomic_DNA"/>
</dbReference>
<evidence type="ECO:0000313" key="3">
    <source>
        <dbReference type="Proteomes" id="UP001497623"/>
    </source>
</evidence>
<dbReference type="InterPro" id="IPR036691">
    <property type="entry name" value="Endo/exonu/phosph_ase_sf"/>
</dbReference>
<dbReference type="AlphaFoldDB" id="A0AAV2SDD1"/>
<dbReference type="GO" id="GO:0031012">
    <property type="term" value="C:extracellular matrix"/>
    <property type="evidence" value="ECO:0007669"/>
    <property type="project" value="TreeGrafter"/>
</dbReference>
<keyword evidence="3" id="KW-1185">Reference proteome</keyword>
<dbReference type="GO" id="GO:0061343">
    <property type="term" value="P:cell adhesion involved in heart morphogenesis"/>
    <property type="evidence" value="ECO:0007669"/>
    <property type="project" value="TreeGrafter"/>
</dbReference>
<proteinExistence type="predicted"/>
<organism evidence="2 3">
    <name type="scientific">Meganyctiphanes norvegica</name>
    <name type="common">Northern krill</name>
    <name type="synonym">Thysanopoda norvegica</name>
    <dbReference type="NCBI Taxonomy" id="48144"/>
    <lineage>
        <taxon>Eukaryota</taxon>
        <taxon>Metazoa</taxon>
        <taxon>Ecdysozoa</taxon>
        <taxon>Arthropoda</taxon>
        <taxon>Crustacea</taxon>
        <taxon>Multicrustacea</taxon>
        <taxon>Malacostraca</taxon>
        <taxon>Eumalacostraca</taxon>
        <taxon>Eucarida</taxon>
        <taxon>Euphausiacea</taxon>
        <taxon>Euphausiidae</taxon>
        <taxon>Meganyctiphanes</taxon>
    </lineage>
</organism>
<comment type="caution">
    <text evidence="2">The sequence shown here is derived from an EMBL/GenBank/DDBJ whole genome shotgun (WGS) entry which is preliminary data.</text>
</comment>
<dbReference type="Gene3D" id="3.60.10.10">
    <property type="entry name" value="Endonuclease/exonuclease/phosphatase"/>
    <property type="match status" value="1"/>
</dbReference>
<dbReference type="GO" id="GO:0003824">
    <property type="term" value="F:catalytic activity"/>
    <property type="evidence" value="ECO:0007669"/>
    <property type="project" value="InterPro"/>
</dbReference>
<protein>
    <recommendedName>
        <fullName evidence="1">Endonuclease/exonuclease/phosphatase domain-containing protein</fullName>
    </recommendedName>
</protein>
<dbReference type="PANTHER" id="PTHR33395">
    <property type="entry name" value="TRANSCRIPTASE, PUTATIVE-RELATED-RELATED"/>
    <property type="match status" value="1"/>
</dbReference>